<reference evidence="6 7" key="1">
    <citation type="journal article" date="2016" name="Sci. Rep.">
        <title>The Dendrobium catenatum Lindl. genome sequence provides insights into polysaccharide synthase, floral development and adaptive evolution.</title>
        <authorList>
            <person name="Zhang G.Q."/>
            <person name="Xu Q."/>
            <person name="Bian C."/>
            <person name="Tsai W.C."/>
            <person name="Yeh C.M."/>
            <person name="Liu K.W."/>
            <person name="Yoshida K."/>
            <person name="Zhang L.S."/>
            <person name="Chang S.B."/>
            <person name="Chen F."/>
            <person name="Shi Y."/>
            <person name="Su Y.Y."/>
            <person name="Zhang Y.Q."/>
            <person name="Chen L.J."/>
            <person name="Yin Y."/>
            <person name="Lin M."/>
            <person name="Huang H."/>
            <person name="Deng H."/>
            <person name="Wang Z.W."/>
            <person name="Zhu S.L."/>
            <person name="Zhao X."/>
            <person name="Deng C."/>
            <person name="Niu S.C."/>
            <person name="Huang J."/>
            <person name="Wang M."/>
            <person name="Liu G.H."/>
            <person name="Yang H.J."/>
            <person name="Xiao X.J."/>
            <person name="Hsiao Y.Y."/>
            <person name="Wu W.L."/>
            <person name="Chen Y.Y."/>
            <person name="Mitsuda N."/>
            <person name="Ohme-Takagi M."/>
            <person name="Luo Y.B."/>
            <person name="Van de Peer Y."/>
            <person name="Liu Z.J."/>
        </authorList>
    </citation>
    <scope>NUCLEOTIDE SEQUENCE [LARGE SCALE GENOMIC DNA]</scope>
    <source>
        <tissue evidence="6">The whole plant</tissue>
    </source>
</reference>
<dbReference type="AlphaFoldDB" id="A0A2I0X793"/>
<protein>
    <submittedName>
        <fullName evidence="6">Uncharacterized protein</fullName>
    </submittedName>
</protein>
<keyword evidence="2" id="KW-0052">Apoplast</keyword>
<comment type="subcellular location">
    <subcellularLocation>
        <location evidence="1">Secreted</location>
        <location evidence="1">Extracellular space</location>
        <location evidence="1">Apoplast</location>
    </subcellularLocation>
</comment>
<dbReference type="EMBL" id="KZ502083">
    <property type="protein sequence ID" value="PKU83783.1"/>
    <property type="molecule type" value="Genomic_DNA"/>
</dbReference>
<dbReference type="PANTHER" id="PTHR31279:SF54">
    <property type="entry name" value="PROTEIN EXORDIUM-RELATED"/>
    <property type="match status" value="1"/>
</dbReference>
<evidence type="ECO:0000256" key="5">
    <source>
        <dbReference type="ARBA" id="ARBA00023591"/>
    </source>
</evidence>
<name>A0A2I0X793_9ASPA</name>
<dbReference type="GO" id="GO:0048046">
    <property type="term" value="C:apoplast"/>
    <property type="evidence" value="ECO:0007669"/>
    <property type="project" value="UniProtKB-SubCell"/>
</dbReference>
<gene>
    <name evidence="6" type="ORF">MA16_Dca021400</name>
</gene>
<keyword evidence="3" id="KW-0964">Secreted</keyword>
<sequence>MGPMTAQLEAATACPGSYGKGAYPGYAGELLVHPLTGASYNANGARGKRYLLPAIFDPSKASCVMLV</sequence>
<keyword evidence="7" id="KW-1185">Reference proteome</keyword>
<evidence type="ECO:0000313" key="7">
    <source>
        <dbReference type="Proteomes" id="UP000233837"/>
    </source>
</evidence>
<proteinExistence type="inferred from homology"/>
<keyword evidence="4" id="KW-0732">Signal</keyword>
<dbReference type="Pfam" id="PF04674">
    <property type="entry name" value="Phi_1"/>
    <property type="match status" value="1"/>
</dbReference>
<evidence type="ECO:0000256" key="4">
    <source>
        <dbReference type="ARBA" id="ARBA00022729"/>
    </source>
</evidence>
<dbReference type="Proteomes" id="UP000233837">
    <property type="component" value="Unassembled WGS sequence"/>
</dbReference>
<accession>A0A2I0X793</accession>
<evidence type="ECO:0000256" key="1">
    <source>
        <dbReference type="ARBA" id="ARBA00004271"/>
    </source>
</evidence>
<reference evidence="6 7" key="2">
    <citation type="journal article" date="2017" name="Nature">
        <title>The Apostasia genome and the evolution of orchids.</title>
        <authorList>
            <person name="Zhang G.Q."/>
            <person name="Liu K.W."/>
            <person name="Li Z."/>
            <person name="Lohaus R."/>
            <person name="Hsiao Y.Y."/>
            <person name="Niu S.C."/>
            <person name="Wang J.Y."/>
            <person name="Lin Y.C."/>
            <person name="Xu Q."/>
            <person name="Chen L.J."/>
            <person name="Yoshida K."/>
            <person name="Fujiwara S."/>
            <person name="Wang Z.W."/>
            <person name="Zhang Y.Q."/>
            <person name="Mitsuda N."/>
            <person name="Wang M."/>
            <person name="Liu G.H."/>
            <person name="Pecoraro L."/>
            <person name="Huang H.X."/>
            <person name="Xiao X.J."/>
            <person name="Lin M."/>
            <person name="Wu X.Y."/>
            <person name="Wu W.L."/>
            <person name="Chen Y.Y."/>
            <person name="Chang S.B."/>
            <person name="Sakamoto S."/>
            <person name="Ohme-Takagi M."/>
            <person name="Yagi M."/>
            <person name="Zeng S.J."/>
            <person name="Shen C.Y."/>
            <person name="Yeh C.M."/>
            <person name="Luo Y.B."/>
            <person name="Tsai W.C."/>
            <person name="Van de Peer Y."/>
            <person name="Liu Z.J."/>
        </authorList>
    </citation>
    <scope>NUCLEOTIDE SEQUENCE [LARGE SCALE GENOMIC DNA]</scope>
    <source>
        <tissue evidence="6">The whole plant</tissue>
    </source>
</reference>
<dbReference type="PANTHER" id="PTHR31279">
    <property type="entry name" value="PROTEIN EXORDIUM-LIKE 5"/>
    <property type="match status" value="1"/>
</dbReference>
<evidence type="ECO:0000256" key="3">
    <source>
        <dbReference type="ARBA" id="ARBA00022525"/>
    </source>
</evidence>
<evidence type="ECO:0000313" key="6">
    <source>
        <dbReference type="EMBL" id="PKU83783.1"/>
    </source>
</evidence>
<organism evidence="6 7">
    <name type="scientific">Dendrobium catenatum</name>
    <dbReference type="NCBI Taxonomy" id="906689"/>
    <lineage>
        <taxon>Eukaryota</taxon>
        <taxon>Viridiplantae</taxon>
        <taxon>Streptophyta</taxon>
        <taxon>Embryophyta</taxon>
        <taxon>Tracheophyta</taxon>
        <taxon>Spermatophyta</taxon>
        <taxon>Magnoliopsida</taxon>
        <taxon>Liliopsida</taxon>
        <taxon>Asparagales</taxon>
        <taxon>Orchidaceae</taxon>
        <taxon>Epidendroideae</taxon>
        <taxon>Malaxideae</taxon>
        <taxon>Dendrobiinae</taxon>
        <taxon>Dendrobium</taxon>
    </lineage>
</organism>
<evidence type="ECO:0000256" key="2">
    <source>
        <dbReference type="ARBA" id="ARBA00022523"/>
    </source>
</evidence>
<comment type="similarity">
    <text evidence="5">Belongs to the EXORDIUM family.</text>
</comment>
<dbReference type="InterPro" id="IPR006766">
    <property type="entry name" value="EXORDIUM-like"/>
</dbReference>